<dbReference type="HOGENOM" id="CLU_010721_4_1_1"/>
<feature type="domain" description="F-box" evidence="2">
    <location>
        <begin position="64"/>
        <end position="103"/>
    </location>
</feature>
<dbReference type="EnsemblPlants" id="KQK99971">
    <property type="protein sequence ID" value="KQK99971"/>
    <property type="gene ID" value="SETIT_009835mg"/>
</dbReference>
<reference evidence="5" key="3">
    <citation type="submission" date="2018-08" db="UniProtKB">
        <authorList>
            <consortium name="EnsemblPlants"/>
        </authorList>
    </citation>
    <scope>IDENTIFICATION</scope>
    <source>
        <strain evidence="5">Yugu1</strain>
    </source>
</reference>
<dbReference type="eggNOG" id="ENOG502RYMX">
    <property type="taxonomic scope" value="Eukaryota"/>
</dbReference>
<dbReference type="EMBL" id="CM003534">
    <property type="protein sequence ID" value="RCV36569.1"/>
    <property type="molecule type" value="Genomic_DNA"/>
</dbReference>
<feature type="compositionally biased region" description="Basic and acidic residues" evidence="1">
    <location>
        <begin position="1"/>
        <end position="13"/>
    </location>
</feature>
<name>K3Y6J4_SETIT</name>
<reference evidence="4" key="2">
    <citation type="submission" date="2015-07" db="EMBL/GenBank/DDBJ databases">
        <authorList>
            <person name="Noorani M."/>
        </authorList>
    </citation>
    <scope>NUCLEOTIDE SEQUENCE</scope>
    <source>
        <strain evidence="4">Yugu1</strain>
    </source>
</reference>
<dbReference type="EMBL" id="AGNK02004588">
    <property type="status" value="NOT_ANNOTATED_CDS"/>
    <property type="molecule type" value="Genomic_DNA"/>
</dbReference>
<evidence type="ECO:0000313" key="4">
    <source>
        <dbReference type="EMBL" id="RCV36569.1"/>
    </source>
</evidence>
<dbReference type="Gene3D" id="3.80.10.10">
    <property type="entry name" value="Ribonuclease Inhibitor"/>
    <property type="match status" value="1"/>
</dbReference>
<protein>
    <submittedName>
        <fullName evidence="4 5">Uncharacterized protein</fullName>
    </submittedName>
</protein>
<dbReference type="InterPro" id="IPR036047">
    <property type="entry name" value="F-box-like_dom_sf"/>
</dbReference>
<dbReference type="FunCoup" id="K3Y6J4">
    <property type="interactions" value="84"/>
</dbReference>
<dbReference type="KEGG" id="sita:101758601"/>
<dbReference type="InterPro" id="IPR055357">
    <property type="entry name" value="LRR_At1g61320_AtMIF1"/>
</dbReference>
<evidence type="ECO:0000256" key="1">
    <source>
        <dbReference type="SAM" id="MobiDB-lite"/>
    </source>
</evidence>
<evidence type="ECO:0000313" key="6">
    <source>
        <dbReference type="Proteomes" id="UP000004995"/>
    </source>
</evidence>
<dbReference type="InterPro" id="IPR053772">
    <property type="entry name" value="At1g61320/At1g61330-like"/>
</dbReference>
<evidence type="ECO:0000259" key="3">
    <source>
        <dbReference type="Pfam" id="PF23622"/>
    </source>
</evidence>
<dbReference type="SUPFAM" id="SSF52058">
    <property type="entry name" value="L domain-like"/>
    <property type="match status" value="1"/>
</dbReference>
<dbReference type="OMA" id="FYIKVDH"/>
<dbReference type="InterPro" id="IPR001810">
    <property type="entry name" value="F-box_dom"/>
</dbReference>
<dbReference type="PANTHER" id="PTHR34145:SF43">
    <property type="entry name" value="F-BOX DOMAIN PROTEIN"/>
    <property type="match status" value="1"/>
</dbReference>
<dbReference type="Proteomes" id="UP000004995">
    <property type="component" value="Unassembled WGS sequence"/>
</dbReference>
<dbReference type="Gramene" id="KQK99971">
    <property type="protein sequence ID" value="KQK99971"/>
    <property type="gene ID" value="SETIT_009835mg"/>
</dbReference>
<dbReference type="Pfam" id="PF00646">
    <property type="entry name" value="F-box"/>
    <property type="match status" value="1"/>
</dbReference>
<dbReference type="OrthoDB" id="596770at2759"/>
<dbReference type="AlphaFoldDB" id="K3Y6J4"/>
<dbReference type="InterPro" id="IPR032675">
    <property type="entry name" value="LRR_dom_sf"/>
</dbReference>
<sequence length="521" mass="58993">MRLERQQDQEYRRRFMSMLRQQGQERRRRAQTQTRDGSIASRGKRKGSPCQRDDGSQVADLDEIPSLPEHIWQHIHSLMPMRDAARAACVSRSFLYSWRSHPNLNFSKDTFGLIENACQKDESGRFFYIKVDHILKKHSGIGVKKLKLQIDSDYSAKDSRYLNKWLQKAVTPGIEELTLIFAPFGANYNFPCSLLLNGSGDSIRCLHLGCCSFRPKVTLGFRSLIRLHLCFVRTTGDALGFVLSHSLALERLELRCCYGIVYLKVPRLLQHLNYLEVSGCIDLRVIDNEAPNISSFSYGGYSAVQLSLGKTLQMEGSVSYARTEPPSSMPNLEALALNSQTERAHAPMLQSKFLRLRHLSIALTAANYDYLSLVSFFDAAPSLETFDLNVLQLYMKNVSVFEDPADLRHMQGLQHHNLRSVKITGFSSAKSLIELTCHVLRSVMSLECLTLEAPQSGFRCSHPYNKSGKCSSLDRYLVMEGHRGVMAIRRYIEPMVPSTVKLHVLEPCSCHAVELQMSCLS</sequence>
<evidence type="ECO:0000259" key="2">
    <source>
        <dbReference type="Pfam" id="PF00646"/>
    </source>
</evidence>
<organism evidence="4">
    <name type="scientific">Setaria italica</name>
    <name type="common">Foxtail millet</name>
    <name type="synonym">Panicum italicum</name>
    <dbReference type="NCBI Taxonomy" id="4555"/>
    <lineage>
        <taxon>Eukaryota</taxon>
        <taxon>Viridiplantae</taxon>
        <taxon>Streptophyta</taxon>
        <taxon>Embryophyta</taxon>
        <taxon>Tracheophyta</taxon>
        <taxon>Spermatophyta</taxon>
        <taxon>Magnoliopsida</taxon>
        <taxon>Liliopsida</taxon>
        <taxon>Poales</taxon>
        <taxon>Poaceae</taxon>
        <taxon>PACMAD clade</taxon>
        <taxon>Panicoideae</taxon>
        <taxon>Panicodae</taxon>
        <taxon>Paniceae</taxon>
        <taxon>Cenchrinae</taxon>
        <taxon>Setaria</taxon>
    </lineage>
</organism>
<dbReference type="Pfam" id="PF23622">
    <property type="entry name" value="LRR_At1g61320_AtMIF1"/>
    <property type="match status" value="1"/>
</dbReference>
<keyword evidence="6" id="KW-1185">Reference proteome</keyword>
<feature type="region of interest" description="Disordered" evidence="1">
    <location>
        <begin position="1"/>
        <end position="57"/>
    </location>
</feature>
<dbReference type="GeneID" id="101758601"/>
<accession>K3Y6J4</accession>
<dbReference type="RefSeq" id="XP_004977597.1">
    <property type="nucleotide sequence ID" value="XM_004977540.3"/>
</dbReference>
<proteinExistence type="predicted"/>
<dbReference type="SUPFAM" id="SSF81383">
    <property type="entry name" value="F-box domain"/>
    <property type="match status" value="1"/>
</dbReference>
<dbReference type="PANTHER" id="PTHR34145">
    <property type="entry name" value="OS02G0105600 PROTEIN"/>
    <property type="match status" value="1"/>
</dbReference>
<dbReference type="STRING" id="4555.K3Y6J4"/>
<reference evidence="4 6" key="1">
    <citation type="journal article" date="2012" name="Nat. Biotechnol.">
        <title>Reference genome sequence of the model plant Setaria.</title>
        <authorList>
            <person name="Bennetzen J.L."/>
            <person name="Schmutz J."/>
            <person name="Wang H."/>
            <person name="Percifield R."/>
            <person name="Hawkins J."/>
            <person name="Pontaroli A.C."/>
            <person name="Estep M."/>
            <person name="Feng L."/>
            <person name="Vaughn J.N."/>
            <person name="Grimwood J."/>
            <person name="Jenkins J."/>
            <person name="Barry K."/>
            <person name="Lindquist E."/>
            <person name="Hellsten U."/>
            <person name="Deshpande S."/>
            <person name="Wang X."/>
            <person name="Wu X."/>
            <person name="Mitros T."/>
            <person name="Triplett J."/>
            <person name="Yang X."/>
            <person name="Ye C.Y."/>
            <person name="Mauro-Herrera M."/>
            <person name="Wang L."/>
            <person name="Li P."/>
            <person name="Sharma M."/>
            <person name="Sharma R."/>
            <person name="Ronald P.C."/>
            <person name="Panaud O."/>
            <person name="Kellogg E.A."/>
            <person name="Brutnell T.P."/>
            <person name="Doust A.N."/>
            <person name="Tuskan G.A."/>
            <person name="Rokhsar D."/>
            <person name="Devos K.M."/>
        </authorList>
    </citation>
    <scope>NUCLEOTIDE SEQUENCE [LARGE SCALE GENOMIC DNA]</scope>
    <source>
        <strain evidence="6">cv. Yugu1</strain>
        <strain evidence="4">Yugu1</strain>
    </source>
</reference>
<gene>
    <name evidence="5" type="primary">LOC101758601</name>
    <name evidence="4" type="ORF">SETIT_7G328600v2</name>
</gene>
<evidence type="ECO:0000313" key="5">
    <source>
        <dbReference type="EnsemblPlants" id="KQK99971"/>
    </source>
</evidence>
<feature type="domain" description="At1g61320/AtMIF1 LRR" evidence="3">
    <location>
        <begin position="134"/>
        <end position="509"/>
    </location>
</feature>